<reference evidence="2 3" key="1">
    <citation type="submission" date="2020-08" db="EMBL/GenBank/DDBJ databases">
        <title>The Agave Microbiome: Exploring the role of microbial communities in plant adaptations to desert environments.</title>
        <authorList>
            <person name="Partida-Martinez L.P."/>
        </authorList>
    </citation>
    <scope>NUCLEOTIDE SEQUENCE [LARGE SCALE GENOMIC DNA]</scope>
    <source>
        <strain evidence="2 3">AT3.9</strain>
    </source>
</reference>
<keyword evidence="1" id="KW-0812">Transmembrane</keyword>
<proteinExistence type="predicted"/>
<sequence>MSFNTPKCKAYSRKIENGLWMLIGAVAFGLWCFTMFKLVEAMLR</sequence>
<evidence type="ECO:0000256" key="1">
    <source>
        <dbReference type="SAM" id="Phobius"/>
    </source>
</evidence>
<comment type="caution">
    <text evidence="2">The sequence shown here is derived from an EMBL/GenBank/DDBJ whole genome shotgun (WGS) entry which is preliminary data.</text>
</comment>
<feature type="transmembrane region" description="Helical" evidence="1">
    <location>
        <begin position="20"/>
        <end position="39"/>
    </location>
</feature>
<dbReference type="Proteomes" id="UP000532010">
    <property type="component" value="Unassembled WGS sequence"/>
</dbReference>
<evidence type="ECO:0000313" key="3">
    <source>
        <dbReference type="Proteomes" id="UP000532010"/>
    </source>
</evidence>
<keyword evidence="1" id="KW-1133">Transmembrane helix</keyword>
<gene>
    <name evidence="2" type="ORF">FHR70_003781</name>
</gene>
<keyword evidence="3" id="KW-1185">Reference proteome</keyword>
<accession>A0A7W4VNZ2</accession>
<protein>
    <submittedName>
        <fullName evidence="2">Uncharacterized protein</fullName>
    </submittedName>
</protein>
<name>A0A7W4VNZ2_9HYPH</name>
<keyword evidence="1" id="KW-0472">Membrane</keyword>
<organism evidence="2 3">
    <name type="scientific">Microvirga lupini</name>
    <dbReference type="NCBI Taxonomy" id="420324"/>
    <lineage>
        <taxon>Bacteria</taxon>
        <taxon>Pseudomonadati</taxon>
        <taxon>Pseudomonadota</taxon>
        <taxon>Alphaproteobacteria</taxon>
        <taxon>Hyphomicrobiales</taxon>
        <taxon>Methylobacteriaceae</taxon>
        <taxon>Microvirga</taxon>
    </lineage>
</organism>
<evidence type="ECO:0000313" key="2">
    <source>
        <dbReference type="EMBL" id="MBB3020695.1"/>
    </source>
</evidence>
<dbReference type="EMBL" id="JACHWB010000005">
    <property type="protein sequence ID" value="MBB3020695.1"/>
    <property type="molecule type" value="Genomic_DNA"/>
</dbReference>
<dbReference type="RefSeq" id="WP_281381380.1">
    <property type="nucleotide sequence ID" value="NZ_JACHWB010000005.1"/>
</dbReference>
<dbReference type="AlphaFoldDB" id="A0A7W4VNZ2"/>